<accession>A0ABQ5ICG7</accession>
<proteinExistence type="predicted"/>
<protein>
    <submittedName>
        <fullName evidence="1">Uncharacterized protein</fullName>
    </submittedName>
</protein>
<gene>
    <name evidence="1" type="ORF">Tco_1092576</name>
</gene>
<evidence type="ECO:0000313" key="2">
    <source>
        <dbReference type="Proteomes" id="UP001151760"/>
    </source>
</evidence>
<reference evidence="1" key="2">
    <citation type="submission" date="2022-01" db="EMBL/GenBank/DDBJ databases">
        <authorList>
            <person name="Yamashiro T."/>
            <person name="Shiraishi A."/>
            <person name="Satake H."/>
            <person name="Nakayama K."/>
        </authorList>
    </citation>
    <scope>NUCLEOTIDE SEQUENCE</scope>
</reference>
<organism evidence="1 2">
    <name type="scientific">Tanacetum coccineum</name>
    <dbReference type="NCBI Taxonomy" id="301880"/>
    <lineage>
        <taxon>Eukaryota</taxon>
        <taxon>Viridiplantae</taxon>
        <taxon>Streptophyta</taxon>
        <taxon>Embryophyta</taxon>
        <taxon>Tracheophyta</taxon>
        <taxon>Spermatophyta</taxon>
        <taxon>Magnoliopsida</taxon>
        <taxon>eudicotyledons</taxon>
        <taxon>Gunneridae</taxon>
        <taxon>Pentapetalae</taxon>
        <taxon>asterids</taxon>
        <taxon>campanulids</taxon>
        <taxon>Asterales</taxon>
        <taxon>Asteraceae</taxon>
        <taxon>Asteroideae</taxon>
        <taxon>Anthemideae</taxon>
        <taxon>Anthemidinae</taxon>
        <taxon>Tanacetum</taxon>
    </lineage>
</organism>
<keyword evidence="2" id="KW-1185">Reference proteome</keyword>
<reference evidence="1" key="1">
    <citation type="journal article" date="2022" name="Int. J. Mol. Sci.">
        <title>Draft Genome of Tanacetum Coccineum: Genomic Comparison of Closely Related Tanacetum-Family Plants.</title>
        <authorList>
            <person name="Yamashiro T."/>
            <person name="Shiraishi A."/>
            <person name="Nakayama K."/>
            <person name="Satake H."/>
        </authorList>
    </citation>
    <scope>NUCLEOTIDE SEQUENCE</scope>
</reference>
<comment type="caution">
    <text evidence="1">The sequence shown here is derived from an EMBL/GenBank/DDBJ whole genome shotgun (WGS) entry which is preliminary data.</text>
</comment>
<dbReference type="EMBL" id="BQNB010020537">
    <property type="protein sequence ID" value="GJT97058.1"/>
    <property type="molecule type" value="Genomic_DNA"/>
</dbReference>
<evidence type="ECO:0000313" key="1">
    <source>
        <dbReference type="EMBL" id="GJT97058.1"/>
    </source>
</evidence>
<sequence>MLLCCVPDMAYGSHSIRHIPKKSSLAVEIDLTWSRGFVSVELGRLPNPLSSDSAINLVNDSSRLGLRSGYKEFPLFCW</sequence>
<dbReference type="Proteomes" id="UP001151760">
    <property type="component" value="Unassembled WGS sequence"/>
</dbReference>
<name>A0ABQ5ICG7_9ASTR</name>